<dbReference type="PANTHER" id="PTHR48449:SF1">
    <property type="entry name" value="DUF1985 DOMAIN-CONTAINING PROTEIN"/>
    <property type="match status" value="1"/>
</dbReference>
<comment type="caution">
    <text evidence="1">The sequence shown here is derived from an EMBL/GenBank/DDBJ whole genome shotgun (WGS) entry which is preliminary data.</text>
</comment>
<proteinExistence type="predicted"/>
<gene>
    <name evidence="1" type="ORF">Adt_17963</name>
</gene>
<dbReference type="EMBL" id="JBFOLK010000005">
    <property type="protein sequence ID" value="KAL2512363.1"/>
    <property type="molecule type" value="Genomic_DNA"/>
</dbReference>
<evidence type="ECO:0000313" key="2">
    <source>
        <dbReference type="Proteomes" id="UP001604336"/>
    </source>
</evidence>
<evidence type="ECO:0000313" key="1">
    <source>
        <dbReference type="EMBL" id="KAL2512363.1"/>
    </source>
</evidence>
<accession>A0ABD1TIB6</accession>
<sequence>MFTTTYKRSVEDFLMVLADSDEMNSYVWVKELFKITISSLKSGLRNKSMIAEGDGKPYMAYRISGFVIAFQVWIYETLPMLDGKICTQIGSRCPHIANLTSNIQGRFNCKLNLGKDIFSHPEVTFFV</sequence>
<protein>
    <submittedName>
        <fullName evidence="1">DUF1985 domain-containing protein</fullName>
    </submittedName>
</protein>
<organism evidence="1 2">
    <name type="scientific">Abeliophyllum distichum</name>
    <dbReference type="NCBI Taxonomy" id="126358"/>
    <lineage>
        <taxon>Eukaryota</taxon>
        <taxon>Viridiplantae</taxon>
        <taxon>Streptophyta</taxon>
        <taxon>Embryophyta</taxon>
        <taxon>Tracheophyta</taxon>
        <taxon>Spermatophyta</taxon>
        <taxon>Magnoliopsida</taxon>
        <taxon>eudicotyledons</taxon>
        <taxon>Gunneridae</taxon>
        <taxon>Pentapetalae</taxon>
        <taxon>asterids</taxon>
        <taxon>lamiids</taxon>
        <taxon>Lamiales</taxon>
        <taxon>Oleaceae</taxon>
        <taxon>Forsythieae</taxon>
        <taxon>Abeliophyllum</taxon>
    </lineage>
</organism>
<name>A0ABD1TIB6_9LAMI</name>
<keyword evidence="2" id="KW-1185">Reference proteome</keyword>
<dbReference type="PANTHER" id="PTHR48449">
    <property type="entry name" value="DUF1985 DOMAIN-CONTAINING PROTEIN"/>
    <property type="match status" value="1"/>
</dbReference>
<reference evidence="2" key="1">
    <citation type="submission" date="2024-07" db="EMBL/GenBank/DDBJ databases">
        <title>Two chromosome-level genome assemblies of Korean endemic species Abeliophyllum distichum and Forsythia ovata (Oleaceae).</title>
        <authorList>
            <person name="Jang H."/>
        </authorList>
    </citation>
    <scope>NUCLEOTIDE SEQUENCE [LARGE SCALE GENOMIC DNA]</scope>
</reference>
<dbReference type="AlphaFoldDB" id="A0ABD1TIB6"/>
<dbReference type="Proteomes" id="UP001604336">
    <property type="component" value="Unassembled WGS sequence"/>
</dbReference>